<dbReference type="AlphaFoldDB" id="A0A0D0AYP8"/>
<dbReference type="HOGENOM" id="CLU_2361128_0_0_1"/>
<evidence type="ECO:0000313" key="2">
    <source>
        <dbReference type="Proteomes" id="UP000054485"/>
    </source>
</evidence>
<dbReference type="EMBL" id="KN835342">
    <property type="protein sequence ID" value="KIK39437.1"/>
    <property type="molecule type" value="Genomic_DNA"/>
</dbReference>
<organism evidence="1 2">
    <name type="scientific">Suillus luteus UH-Slu-Lm8-n1</name>
    <dbReference type="NCBI Taxonomy" id="930992"/>
    <lineage>
        <taxon>Eukaryota</taxon>
        <taxon>Fungi</taxon>
        <taxon>Dikarya</taxon>
        <taxon>Basidiomycota</taxon>
        <taxon>Agaricomycotina</taxon>
        <taxon>Agaricomycetes</taxon>
        <taxon>Agaricomycetidae</taxon>
        <taxon>Boletales</taxon>
        <taxon>Suillineae</taxon>
        <taxon>Suillaceae</taxon>
        <taxon>Suillus</taxon>
    </lineage>
</organism>
<proteinExistence type="predicted"/>
<evidence type="ECO:0000313" key="1">
    <source>
        <dbReference type="EMBL" id="KIK39437.1"/>
    </source>
</evidence>
<name>A0A0D0AYP8_9AGAM</name>
<dbReference type="Proteomes" id="UP000054485">
    <property type="component" value="Unassembled WGS sequence"/>
</dbReference>
<reference evidence="2" key="2">
    <citation type="submission" date="2015-01" db="EMBL/GenBank/DDBJ databases">
        <title>Evolutionary Origins and Diversification of the Mycorrhizal Mutualists.</title>
        <authorList>
            <consortium name="DOE Joint Genome Institute"/>
            <consortium name="Mycorrhizal Genomics Consortium"/>
            <person name="Kohler A."/>
            <person name="Kuo A."/>
            <person name="Nagy L.G."/>
            <person name="Floudas D."/>
            <person name="Copeland A."/>
            <person name="Barry K.W."/>
            <person name="Cichocki N."/>
            <person name="Veneault-Fourrey C."/>
            <person name="LaButti K."/>
            <person name="Lindquist E.A."/>
            <person name="Lipzen A."/>
            <person name="Lundell T."/>
            <person name="Morin E."/>
            <person name="Murat C."/>
            <person name="Riley R."/>
            <person name="Ohm R."/>
            <person name="Sun H."/>
            <person name="Tunlid A."/>
            <person name="Henrissat B."/>
            <person name="Grigoriev I.V."/>
            <person name="Hibbett D.S."/>
            <person name="Martin F."/>
        </authorList>
    </citation>
    <scope>NUCLEOTIDE SEQUENCE [LARGE SCALE GENOMIC DNA]</scope>
    <source>
        <strain evidence="2">UH-Slu-Lm8-n1</strain>
    </source>
</reference>
<protein>
    <submittedName>
        <fullName evidence="1">Uncharacterized protein</fullName>
    </submittedName>
</protein>
<reference evidence="1 2" key="1">
    <citation type="submission" date="2014-04" db="EMBL/GenBank/DDBJ databases">
        <authorList>
            <consortium name="DOE Joint Genome Institute"/>
            <person name="Kuo A."/>
            <person name="Ruytinx J."/>
            <person name="Rineau F."/>
            <person name="Colpaert J."/>
            <person name="Kohler A."/>
            <person name="Nagy L.G."/>
            <person name="Floudas D."/>
            <person name="Copeland A."/>
            <person name="Barry K.W."/>
            <person name="Cichocki N."/>
            <person name="Veneault-Fourrey C."/>
            <person name="LaButti K."/>
            <person name="Lindquist E.A."/>
            <person name="Lipzen A."/>
            <person name="Lundell T."/>
            <person name="Morin E."/>
            <person name="Murat C."/>
            <person name="Sun H."/>
            <person name="Tunlid A."/>
            <person name="Henrissat B."/>
            <person name="Grigoriev I.V."/>
            <person name="Hibbett D.S."/>
            <person name="Martin F."/>
            <person name="Nordberg H.P."/>
            <person name="Cantor M.N."/>
            <person name="Hua S.X."/>
        </authorList>
    </citation>
    <scope>NUCLEOTIDE SEQUENCE [LARGE SCALE GENOMIC DNA]</scope>
    <source>
        <strain evidence="1 2">UH-Slu-Lm8-n1</strain>
    </source>
</reference>
<sequence length="96" mass="10389">MRRSKKADAYESSIQSYSSKSASIAFKSVSQAVQKSVGVLVRPVKTILPPKKTRLSLSSSTDPSVIDVDAVDTTIKSITYKSWRKTGSLFSSNICG</sequence>
<keyword evidence="2" id="KW-1185">Reference proteome</keyword>
<gene>
    <name evidence="1" type="ORF">CY34DRAFT_335481</name>
</gene>
<accession>A0A0D0AYP8</accession>
<dbReference type="InParanoid" id="A0A0D0AYP8"/>